<evidence type="ECO:0000313" key="2">
    <source>
        <dbReference type="EnsemblMetazoa" id="PPA14876.1"/>
    </source>
</evidence>
<reference evidence="2" key="2">
    <citation type="submission" date="2022-06" db="UniProtKB">
        <authorList>
            <consortium name="EnsemblMetazoa"/>
        </authorList>
    </citation>
    <scope>IDENTIFICATION</scope>
    <source>
        <strain evidence="2">PS312</strain>
    </source>
</reference>
<dbReference type="Proteomes" id="UP000005239">
    <property type="component" value="Unassembled WGS sequence"/>
</dbReference>
<dbReference type="OrthoDB" id="5823882at2759"/>
<organism evidence="2 3">
    <name type="scientific">Pristionchus pacificus</name>
    <name type="common">Parasitic nematode worm</name>
    <dbReference type="NCBI Taxonomy" id="54126"/>
    <lineage>
        <taxon>Eukaryota</taxon>
        <taxon>Metazoa</taxon>
        <taxon>Ecdysozoa</taxon>
        <taxon>Nematoda</taxon>
        <taxon>Chromadorea</taxon>
        <taxon>Rhabditida</taxon>
        <taxon>Rhabditina</taxon>
        <taxon>Diplogasteromorpha</taxon>
        <taxon>Diplogasteroidea</taxon>
        <taxon>Neodiplogasteridae</taxon>
        <taxon>Pristionchus</taxon>
    </lineage>
</organism>
<evidence type="ECO:0000256" key="1">
    <source>
        <dbReference type="SAM" id="MobiDB-lite"/>
    </source>
</evidence>
<sequence length="162" mass="17802">MFSHLYSYVFGSETAEDCSSIGCMRTRTKEDDGWLLVHESASGRSSPILIAPPQLIELDEFSCHSTHSPSPSAIRKAEILREAKAANRMRLNLEKAMFADPPEKTIESKGETKISMKLNATKLKRASVSSLVASESKIKSRSKKGSQLLSGSNNNRKCNNLA</sequence>
<dbReference type="EnsemblMetazoa" id="PPA14876.1">
    <property type="protein sequence ID" value="PPA14876.1"/>
    <property type="gene ID" value="WBGene00104430"/>
</dbReference>
<proteinExistence type="predicted"/>
<keyword evidence="3" id="KW-1185">Reference proteome</keyword>
<name>A0A2A6CCU5_PRIPA</name>
<feature type="region of interest" description="Disordered" evidence="1">
    <location>
        <begin position="134"/>
        <end position="162"/>
    </location>
</feature>
<accession>A0A8R1U9T7</accession>
<feature type="compositionally biased region" description="Polar residues" evidence="1">
    <location>
        <begin position="145"/>
        <end position="162"/>
    </location>
</feature>
<dbReference type="AlphaFoldDB" id="A0A2A6CCU5"/>
<gene>
    <name evidence="2" type="primary">WBGene00104430</name>
</gene>
<evidence type="ECO:0000313" key="3">
    <source>
        <dbReference type="Proteomes" id="UP000005239"/>
    </source>
</evidence>
<reference evidence="3" key="1">
    <citation type="journal article" date="2008" name="Nat. Genet.">
        <title>The Pristionchus pacificus genome provides a unique perspective on nematode lifestyle and parasitism.</title>
        <authorList>
            <person name="Dieterich C."/>
            <person name="Clifton S.W."/>
            <person name="Schuster L.N."/>
            <person name="Chinwalla A."/>
            <person name="Delehaunty K."/>
            <person name="Dinkelacker I."/>
            <person name="Fulton L."/>
            <person name="Fulton R."/>
            <person name="Godfrey J."/>
            <person name="Minx P."/>
            <person name="Mitreva M."/>
            <person name="Roeseler W."/>
            <person name="Tian H."/>
            <person name="Witte H."/>
            <person name="Yang S.P."/>
            <person name="Wilson R.K."/>
            <person name="Sommer R.J."/>
        </authorList>
    </citation>
    <scope>NUCLEOTIDE SEQUENCE [LARGE SCALE GENOMIC DNA]</scope>
    <source>
        <strain evidence="3">PS312</strain>
    </source>
</reference>
<protein>
    <submittedName>
        <fullName evidence="2">Uncharacterized protein</fullName>
    </submittedName>
</protein>
<accession>A0A2A6CCU5</accession>